<dbReference type="InterPro" id="IPR004613">
    <property type="entry name" value="RNase_J"/>
</dbReference>
<dbReference type="Pfam" id="PF17770">
    <property type="entry name" value="RNase_J_C"/>
    <property type="match status" value="1"/>
</dbReference>
<reference evidence="9" key="2">
    <citation type="journal article" date="2023" name="Syst. Appl. Microbiol.">
        <title>Govania unica gen. nov., sp. nov., a rare biosphere bacterium that represents a novel family in the class Alphaproteobacteria.</title>
        <authorList>
            <person name="Vandamme P."/>
            <person name="Peeters C."/>
            <person name="Hettiarachchi A."/>
            <person name="Cnockaert M."/>
            <person name="Carlier A."/>
        </authorList>
    </citation>
    <scope>NUCLEOTIDE SEQUENCE</scope>
    <source>
        <strain evidence="9">LMG 31809</strain>
    </source>
</reference>
<feature type="domain" description="Metallo-beta-lactamase" evidence="8">
    <location>
        <begin position="18"/>
        <end position="220"/>
    </location>
</feature>
<dbReference type="GO" id="GO:0004527">
    <property type="term" value="F:exonuclease activity"/>
    <property type="evidence" value="ECO:0007669"/>
    <property type="project" value="UniProtKB-KW"/>
</dbReference>
<dbReference type="Pfam" id="PF22505">
    <property type="entry name" value="RNase_J_b_CASP"/>
    <property type="match status" value="1"/>
</dbReference>
<name>A0A9X3Z712_9PROT</name>
<keyword evidence="2" id="KW-0540">Nuclease</keyword>
<dbReference type="Pfam" id="PF12706">
    <property type="entry name" value="Lactamase_B_2"/>
    <property type="match status" value="1"/>
</dbReference>
<dbReference type="PANTHER" id="PTHR43694:SF1">
    <property type="entry name" value="RIBONUCLEASE J"/>
    <property type="match status" value="1"/>
</dbReference>
<dbReference type="Gene3D" id="3.60.15.10">
    <property type="entry name" value="Ribonuclease Z/Hydroxyacylglutathione hydrolase-like"/>
    <property type="match status" value="1"/>
</dbReference>
<evidence type="ECO:0000259" key="8">
    <source>
        <dbReference type="SMART" id="SM00849"/>
    </source>
</evidence>
<dbReference type="NCBIfam" id="TIGR00649">
    <property type="entry name" value="MG423"/>
    <property type="match status" value="1"/>
</dbReference>
<accession>A0A9X3Z712</accession>
<organism evidence="9 10">
    <name type="scientific">Govanella unica</name>
    <dbReference type="NCBI Taxonomy" id="2975056"/>
    <lineage>
        <taxon>Bacteria</taxon>
        <taxon>Pseudomonadati</taxon>
        <taxon>Pseudomonadota</taxon>
        <taxon>Alphaproteobacteria</taxon>
        <taxon>Emcibacterales</taxon>
        <taxon>Govanellaceae</taxon>
        <taxon>Govanella</taxon>
    </lineage>
</organism>
<evidence type="ECO:0000313" key="9">
    <source>
        <dbReference type="EMBL" id="MDA5193755.1"/>
    </source>
</evidence>
<dbReference type="PANTHER" id="PTHR43694">
    <property type="entry name" value="RIBONUCLEASE J"/>
    <property type="match status" value="1"/>
</dbReference>
<dbReference type="InterPro" id="IPR036866">
    <property type="entry name" value="RibonucZ/Hydroxyglut_hydro"/>
</dbReference>
<dbReference type="GO" id="GO:0003723">
    <property type="term" value="F:RNA binding"/>
    <property type="evidence" value="ECO:0007669"/>
    <property type="project" value="UniProtKB-KW"/>
</dbReference>
<dbReference type="SMART" id="SM00849">
    <property type="entry name" value="Lactamase_B"/>
    <property type="match status" value="1"/>
</dbReference>
<evidence type="ECO:0000256" key="2">
    <source>
        <dbReference type="ARBA" id="ARBA00022722"/>
    </source>
</evidence>
<evidence type="ECO:0000256" key="1">
    <source>
        <dbReference type="ARBA" id="ARBA00022490"/>
    </source>
</evidence>
<dbReference type="SUPFAM" id="SSF56281">
    <property type="entry name" value="Metallo-hydrolase/oxidoreductase"/>
    <property type="match status" value="1"/>
</dbReference>
<keyword evidence="3" id="KW-0479">Metal-binding</keyword>
<dbReference type="RefSeq" id="WP_274943450.1">
    <property type="nucleotide sequence ID" value="NZ_JANWOI010000002.1"/>
</dbReference>
<dbReference type="InterPro" id="IPR011108">
    <property type="entry name" value="RMMBL"/>
</dbReference>
<dbReference type="InterPro" id="IPR001279">
    <property type="entry name" value="Metallo-B-lactamas"/>
</dbReference>
<gene>
    <name evidence="9" type="ORF">NYP16_07295</name>
</gene>
<evidence type="ECO:0000313" key="10">
    <source>
        <dbReference type="Proteomes" id="UP001141619"/>
    </source>
</evidence>
<evidence type="ECO:0000256" key="4">
    <source>
        <dbReference type="ARBA" id="ARBA00022801"/>
    </source>
</evidence>
<keyword evidence="5" id="KW-0862">Zinc</keyword>
<protein>
    <submittedName>
        <fullName evidence="9">Ribonuclease J</fullName>
    </submittedName>
</protein>
<proteinExistence type="predicted"/>
<comment type="caution">
    <text evidence="9">The sequence shown here is derived from an EMBL/GenBank/DDBJ whole genome shotgun (WGS) entry which is preliminary data.</text>
</comment>
<evidence type="ECO:0000256" key="7">
    <source>
        <dbReference type="ARBA" id="ARBA00022884"/>
    </source>
</evidence>
<keyword evidence="6" id="KW-0269">Exonuclease</keyword>
<dbReference type="InterPro" id="IPR055132">
    <property type="entry name" value="RNase_J_b_CASP"/>
</dbReference>
<dbReference type="Proteomes" id="UP001141619">
    <property type="component" value="Unassembled WGS sequence"/>
</dbReference>
<keyword evidence="1" id="KW-0963">Cytoplasm</keyword>
<dbReference type="Pfam" id="PF07521">
    <property type="entry name" value="RMMBL"/>
    <property type="match status" value="1"/>
</dbReference>
<dbReference type="InterPro" id="IPR041636">
    <property type="entry name" value="RNase_J_C"/>
</dbReference>
<evidence type="ECO:0000256" key="3">
    <source>
        <dbReference type="ARBA" id="ARBA00022723"/>
    </source>
</evidence>
<keyword evidence="4" id="KW-0378">Hydrolase</keyword>
<dbReference type="CDD" id="cd07714">
    <property type="entry name" value="RNaseJ_MBL-fold"/>
    <property type="match status" value="1"/>
</dbReference>
<keyword evidence="10" id="KW-1185">Reference proteome</keyword>
<dbReference type="EMBL" id="JANWOI010000002">
    <property type="protein sequence ID" value="MDA5193755.1"/>
    <property type="molecule type" value="Genomic_DNA"/>
</dbReference>
<keyword evidence="7" id="KW-0694">RNA-binding</keyword>
<dbReference type="AlphaFoldDB" id="A0A9X3Z712"/>
<dbReference type="Gene3D" id="3.40.50.10710">
    <property type="entry name" value="Metallo-hydrolase/oxidoreductase"/>
    <property type="match status" value="1"/>
</dbReference>
<dbReference type="Gene3D" id="3.10.20.580">
    <property type="match status" value="1"/>
</dbReference>
<dbReference type="InterPro" id="IPR042173">
    <property type="entry name" value="RNase_J_2"/>
</dbReference>
<reference evidence="9" key="1">
    <citation type="submission" date="2022-08" db="EMBL/GenBank/DDBJ databases">
        <authorList>
            <person name="Vandamme P."/>
            <person name="Hettiarachchi A."/>
            <person name="Peeters C."/>
            <person name="Cnockaert M."/>
            <person name="Carlier A."/>
        </authorList>
    </citation>
    <scope>NUCLEOTIDE SEQUENCE</scope>
    <source>
        <strain evidence="9">LMG 31809</strain>
    </source>
</reference>
<evidence type="ECO:0000256" key="5">
    <source>
        <dbReference type="ARBA" id="ARBA00022833"/>
    </source>
</evidence>
<dbReference type="GO" id="GO:0046872">
    <property type="term" value="F:metal ion binding"/>
    <property type="evidence" value="ECO:0007669"/>
    <property type="project" value="UniProtKB-KW"/>
</dbReference>
<evidence type="ECO:0000256" key="6">
    <source>
        <dbReference type="ARBA" id="ARBA00022839"/>
    </source>
</evidence>
<sequence>MTSKDLLFVPLGGTGEIGMNLNLYGYNDRWIMIDLGISFADDHLPGIEVIMPDPAFIVERRDKLQALFVTHAHEDHAGAVAHLWPQLRCPVYATPFTIAILRAKLKEAGLLDQVPLHEVPLGGQVTVGDFTVDYVSLTHSIPEPNALLITTPVGKIFHTGDWKLDPGPVIGEPTDELALRAIGQSGILAMICDSTNVFNKQGSGSETEVRDSLVDVVAGHKGRVIVTTFASNVARLDSIAAAAAANGRHICLLGRSLVRNVEIARSLGYLQDMPPVVAEEDAGYLPKDKVLYISTGCQGEPRAALSRIVAGQHRHVSISPGDVVVFSSKIIPGNDISIGRMINQLVKAGAEVITEKDAFIHVSGHPGQGDLEQMYDWIKPQVAVPVHGEARHLLKHAAFAREWGVPQVITAENGSVVRLAPGPAKIIEVVDTGRLALDGKVLVAADGLEIAERRRIMHHGYVGVAVAVDENGELVADPCVDLQGVPAKDADDLIDDILDAVEDAIERMSKADRRKDDRMSEALRVVVRRVARDATGKQPGPITKVHLLRVD</sequence>